<comment type="caution">
    <text evidence="2">The sequence shown here is derived from an EMBL/GenBank/DDBJ whole genome shotgun (WGS) entry which is preliminary data.</text>
</comment>
<keyword evidence="1" id="KW-1133">Transmembrane helix</keyword>
<dbReference type="STRING" id="435830.HMPREF0045_00630"/>
<protein>
    <submittedName>
        <fullName evidence="2">Uncharacterized protein</fullName>
    </submittedName>
</protein>
<dbReference type="AlphaFoldDB" id="G9PDY6"/>
<dbReference type="PATRIC" id="fig|435830.3.peg.607"/>
<keyword evidence="3" id="KW-1185">Reference proteome</keyword>
<dbReference type="Proteomes" id="UP000003822">
    <property type="component" value="Unassembled WGS sequence"/>
</dbReference>
<keyword evidence="1" id="KW-0472">Membrane</keyword>
<dbReference type="HOGENOM" id="CLU_3245898_0_0_11"/>
<accession>G9PDY6</accession>
<evidence type="ECO:0000313" key="3">
    <source>
        <dbReference type="Proteomes" id="UP000003822"/>
    </source>
</evidence>
<sequence>MQLTKPVLKETKRALIAAVGSVFVGAVMLAVVGSVMFHVLLG</sequence>
<dbReference type="RefSeq" id="WP_005985450.1">
    <property type="nucleotide sequence ID" value="NZ_JH470338.1"/>
</dbReference>
<keyword evidence="1" id="KW-0812">Transmembrane</keyword>
<evidence type="ECO:0000313" key="2">
    <source>
        <dbReference type="EMBL" id="EHM89217.1"/>
    </source>
</evidence>
<reference evidence="2 3" key="1">
    <citation type="submission" date="2011-10" db="EMBL/GenBank/DDBJ databases">
        <title>The Genome Sequence of Actinomyces graevenitzii C83.</title>
        <authorList>
            <consortium name="The Broad Institute Genome Sequencing Platform"/>
            <consortium name="The Broad Institute Genome Sequencing Center for Infectious Disease"/>
            <person name="Earl A."/>
            <person name="Ward D."/>
            <person name="Feldgarden M."/>
            <person name="Gevers D."/>
            <person name="Sibley C.D."/>
            <person name="Field T.R."/>
            <person name="Grinwis M."/>
            <person name="Eshaghurshan C.S."/>
            <person name="Surette M.G."/>
            <person name="Young S.K."/>
            <person name="Zeng Q."/>
            <person name="Gargeya S."/>
            <person name="Fitzgerald M."/>
            <person name="Haas B."/>
            <person name="Abouelleil A."/>
            <person name="Alvarado L."/>
            <person name="Arachchi H.M."/>
            <person name="Berlin A."/>
            <person name="Brown A."/>
            <person name="Chapman S.B."/>
            <person name="Chen Z."/>
            <person name="Dunbar C."/>
            <person name="Freedman E."/>
            <person name="Gearin G."/>
            <person name="Goldberg J."/>
            <person name="Griggs A."/>
            <person name="Gujja S."/>
            <person name="Heiman D."/>
            <person name="Howarth C."/>
            <person name="Larson L."/>
            <person name="Lui A."/>
            <person name="MacDonald P.J.P."/>
            <person name="Montmayeur A."/>
            <person name="Murphy C."/>
            <person name="Neiman D."/>
            <person name="Pearson M."/>
            <person name="Priest M."/>
            <person name="Roberts A."/>
            <person name="Saif S."/>
            <person name="Shea T."/>
            <person name="Shenoy N."/>
            <person name="Sisk P."/>
            <person name="Stolte C."/>
            <person name="Sykes S."/>
            <person name="Wortman J."/>
            <person name="Nusbaum C."/>
            <person name="Birren B."/>
        </authorList>
    </citation>
    <scope>NUCLEOTIDE SEQUENCE [LARGE SCALE GENOMIC DNA]</scope>
    <source>
        <strain evidence="2 3">C83</strain>
    </source>
</reference>
<name>G9PDY6_9ACTO</name>
<gene>
    <name evidence="2" type="ORF">HMPREF0045_00630</name>
</gene>
<evidence type="ECO:0000256" key="1">
    <source>
        <dbReference type="SAM" id="Phobius"/>
    </source>
</evidence>
<organism evidence="2 3">
    <name type="scientific">Actinomyces graevenitzii C83</name>
    <dbReference type="NCBI Taxonomy" id="435830"/>
    <lineage>
        <taxon>Bacteria</taxon>
        <taxon>Bacillati</taxon>
        <taxon>Actinomycetota</taxon>
        <taxon>Actinomycetes</taxon>
        <taxon>Actinomycetales</taxon>
        <taxon>Actinomycetaceae</taxon>
        <taxon>Actinomyces</taxon>
    </lineage>
</organism>
<dbReference type="EMBL" id="ACRN01000002">
    <property type="protein sequence ID" value="EHM89217.1"/>
    <property type="molecule type" value="Genomic_DNA"/>
</dbReference>
<proteinExistence type="predicted"/>
<feature type="transmembrane region" description="Helical" evidence="1">
    <location>
        <begin position="15"/>
        <end position="41"/>
    </location>
</feature>